<sequence length="232" mass="25679">MNIQMTRLYEAAEALKNLHSQAEVARALNVSAQVINNWEARGISKAGLINAQTVLGCSASWLESGVGPMSLTTIEPANVSGSMRVEQADRDNTNFVHIKKVKLRLSAGVTGFQADPEFDDGGTIPLDPRWIAKHKFVPSKLIAIKVKGESMEPSLHEGDIVIINTEDQKPVDGVVFAVNYEGEAVVKRLSRDIGEWWLTSDNADQRKYHRKMCRNGECIIIGRVVRREGDKI</sequence>
<dbReference type="CDD" id="cd00093">
    <property type="entry name" value="HTH_XRE"/>
    <property type="match status" value="1"/>
</dbReference>
<comment type="caution">
    <text evidence="5">The sequence shown here is derived from an EMBL/GenBank/DDBJ whole genome shotgun (WGS) entry which is preliminary data.</text>
</comment>
<dbReference type="GO" id="GO:0003677">
    <property type="term" value="F:DNA binding"/>
    <property type="evidence" value="ECO:0007669"/>
    <property type="project" value="UniProtKB-KW"/>
</dbReference>
<dbReference type="EMBL" id="WFLI01000003">
    <property type="protein sequence ID" value="KAB8066237.1"/>
    <property type="molecule type" value="Genomic_DNA"/>
</dbReference>
<feature type="domain" description="HTH cro/C1-type" evidence="4">
    <location>
        <begin position="7"/>
        <end position="62"/>
    </location>
</feature>
<keyword evidence="1" id="KW-0805">Transcription regulation</keyword>
<evidence type="ECO:0000313" key="5">
    <source>
        <dbReference type="EMBL" id="KAB8066237.1"/>
    </source>
</evidence>
<dbReference type="InterPro" id="IPR010982">
    <property type="entry name" value="Lambda_DNA-bd_dom_sf"/>
</dbReference>
<dbReference type="InterPro" id="IPR036286">
    <property type="entry name" value="LexA/Signal_pep-like_sf"/>
</dbReference>
<keyword evidence="3" id="KW-0804">Transcription</keyword>
<dbReference type="Gene3D" id="1.10.260.40">
    <property type="entry name" value="lambda repressor-like DNA-binding domains"/>
    <property type="match status" value="1"/>
</dbReference>
<name>A0A6I1IFU8_9BURK</name>
<protein>
    <submittedName>
        <fullName evidence="5">S24 family peptidase</fullName>
    </submittedName>
</protein>
<dbReference type="RefSeq" id="WP_152281337.1">
    <property type="nucleotide sequence ID" value="NZ_WFLI01000003.1"/>
</dbReference>
<dbReference type="SUPFAM" id="SSF51306">
    <property type="entry name" value="LexA/Signal peptidase"/>
    <property type="match status" value="1"/>
</dbReference>
<evidence type="ECO:0000256" key="3">
    <source>
        <dbReference type="ARBA" id="ARBA00023163"/>
    </source>
</evidence>
<keyword evidence="6" id="KW-1185">Reference proteome</keyword>
<dbReference type="Pfam" id="PF00717">
    <property type="entry name" value="Peptidase_S24"/>
    <property type="match status" value="1"/>
</dbReference>
<evidence type="ECO:0000313" key="6">
    <source>
        <dbReference type="Proteomes" id="UP000468717"/>
    </source>
</evidence>
<dbReference type="CDD" id="cd06529">
    <property type="entry name" value="S24_LexA-like"/>
    <property type="match status" value="1"/>
</dbReference>
<dbReference type="Proteomes" id="UP000468717">
    <property type="component" value="Unassembled WGS sequence"/>
</dbReference>
<dbReference type="PANTHER" id="PTHR40661">
    <property type="match status" value="1"/>
</dbReference>
<accession>A0A6I1IFU8</accession>
<dbReference type="AlphaFoldDB" id="A0A6I1IFU8"/>
<evidence type="ECO:0000256" key="1">
    <source>
        <dbReference type="ARBA" id="ARBA00023015"/>
    </source>
</evidence>
<evidence type="ECO:0000256" key="2">
    <source>
        <dbReference type="ARBA" id="ARBA00023125"/>
    </source>
</evidence>
<gene>
    <name evidence="5" type="ORF">GCN75_03295</name>
</gene>
<dbReference type="InterPro" id="IPR039418">
    <property type="entry name" value="LexA-like"/>
</dbReference>
<dbReference type="Gene3D" id="2.10.109.10">
    <property type="entry name" value="Umud Fragment, subunit A"/>
    <property type="match status" value="1"/>
</dbReference>
<reference evidence="5 6" key="1">
    <citation type="submission" date="2019-10" db="EMBL/GenBank/DDBJ databases">
        <title>Three novel species isolated from a subtropical stream in China.</title>
        <authorList>
            <person name="Lu H."/>
        </authorList>
    </citation>
    <scope>NUCLEOTIDE SEQUENCE [LARGE SCALE GENOMIC DNA]</scope>
    <source>
        <strain evidence="5 6">FT13W</strain>
    </source>
</reference>
<dbReference type="InterPro" id="IPR015927">
    <property type="entry name" value="Peptidase_S24_S26A/B/C"/>
</dbReference>
<keyword evidence="2" id="KW-0238">DNA-binding</keyword>
<dbReference type="PANTHER" id="PTHR40661:SF1">
    <property type="entry name" value="HTH CRO_C1-TYPE DOMAIN-CONTAINING PROTEIN"/>
    <property type="match status" value="1"/>
</dbReference>
<proteinExistence type="predicted"/>
<organism evidence="5 6">
    <name type="scientific">Janthinobacterium violaceinigrum</name>
    <dbReference type="NCBI Taxonomy" id="2654252"/>
    <lineage>
        <taxon>Bacteria</taxon>
        <taxon>Pseudomonadati</taxon>
        <taxon>Pseudomonadota</taxon>
        <taxon>Betaproteobacteria</taxon>
        <taxon>Burkholderiales</taxon>
        <taxon>Oxalobacteraceae</taxon>
        <taxon>Janthinobacterium</taxon>
    </lineage>
</organism>
<evidence type="ECO:0000259" key="4">
    <source>
        <dbReference type="SMART" id="SM00530"/>
    </source>
</evidence>
<dbReference type="InterPro" id="IPR001387">
    <property type="entry name" value="Cro/C1-type_HTH"/>
</dbReference>
<dbReference type="SMART" id="SM00530">
    <property type="entry name" value="HTH_XRE"/>
    <property type="match status" value="1"/>
</dbReference>